<organism evidence="6 7">
    <name type="scientific">Streblomastix strix</name>
    <dbReference type="NCBI Taxonomy" id="222440"/>
    <lineage>
        <taxon>Eukaryota</taxon>
        <taxon>Metamonada</taxon>
        <taxon>Preaxostyla</taxon>
        <taxon>Oxymonadida</taxon>
        <taxon>Streblomastigidae</taxon>
        <taxon>Streblomastix</taxon>
    </lineage>
</organism>
<evidence type="ECO:0000256" key="4">
    <source>
        <dbReference type="ARBA" id="ARBA00022833"/>
    </source>
</evidence>
<keyword evidence="4" id="KW-0862">Zinc</keyword>
<dbReference type="AlphaFoldDB" id="A0A5J4UP45"/>
<sequence>MAAAIKTEAKLAQNIVKLLVGDAEVYVIEDCSNSKETSIFSGPTSVEQRSIFFKDGKVGGSVNIFLVHNKGQWSLIDAGYGKVLLPSLATIGVKVEDISTILITHMHPDHIQGLFIGNTATFPKARVFVSENEKALWIPGNRQTDANKVAEIYGTRLETLKYGAEVAPGIISVNLEGHTAGHTGYEIGSGVNRLLIVGDLIHHTTLQFFCPEECASYDADRPTLPTNSPDAIANIHPNNLAMTTLNSRN</sequence>
<protein>
    <submittedName>
        <fullName evidence="6">Putative MBL fold metallo-hydrolase</fullName>
    </submittedName>
</protein>
<dbReference type="OrthoDB" id="10250730at2759"/>
<evidence type="ECO:0000259" key="5">
    <source>
        <dbReference type="SMART" id="SM00849"/>
    </source>
</evidence>
<dbReference type="SMART" id="SM00849">
    <property type="entry name" value="Lactamase_B"/>
    <property type="match status" value="1"/>
</dbReference>
<proteinExistence type="inferred from homology"/>
<dbReference type="InterPro" id="IPR036866">
    <property type="entry name" value="RibonucZ/Hydroxyglut_hydro"/>
</dbReference>
<dbReference type="SUPFAM" id="SSF56281">
    <property type="entry name" value="Metallo-hydrolase/oxidoreductase"/>
    <property type="match status" value="1"/>
</dbReference>
<dbReference type="GO" id="GO:0046872">
    <property type="term" value="F:metal ion binding"/>
    <property type="evidence" value="ECO:0007669"/>
    <property type="project" value="UniProtKB-KW"/>
</dbReference>
<dbReference type="Pfam" id="PF00753">
    <property type="entry name" value="Lactamase_B"/>
    <property type="match status" value="1"/>
</dbReference>
<dbReference type="InterPro" id="IPR051013">
    <property type="entry name" value="MBL_superfamily_lactonases"/>
</dbReference>
<dbReference type="EMBL" id="SNRW01014101">
    <property type="protein sequence ID" value="KAA6371852.1"/>
    <property type="molecule type" value="Genomic_DNA"/>
</dbReference>
<comment type="similarity">
    <text evidence="1">Belongs to the metallo-beta-lactamase superfamily.</text>
</comment>
<gene>
    <name evidence="6" type="ORF">EZS28_032622</name>
</gene>
<name>A0A5J4UP45_9EUKA</name>
<keyword evidence="2" id="KW-0479">Metal-binding</keyword>
<dbReference type="PANTHER" id="PTHR42978:SF6">
    <property type="entry name" value="QUORUM-QUENCHING LACTONASE YTNP-RELATED"/>
    <property type="match status" value="1"/>
</dbReference>
<evidence type="ECO:0000256" key="2">
    <source>
        <dbReference type="ARBA" id="ARBA00022723"/>
    </source>
</evidence>
<dbReference type="GO" id="GO:0016787">
    <property type="term" value="F:hydrolase activity"/>
    <property type="evidence" value="ECO:0007669"/>
    <property type="project" value="UniProtKB-KW"/>
</dbReference>
<dbReference type="Proteomes" id="UP000324800">
    <property type="component" value="Unassembled WGS sequence"/>
</dbReference>
<evidence type="ECO:0000313" key="7">
    <source>
        <dbReference type="Proteomes" id="UP000324800"/>
    </source>
</evidence>
<evidence type="ECO:0000313" key="6">
    <source>
        <dbReference type="EMBL" id="KAA6371852.1"/>
    </source>
</evidence>
<comment type="caution">
    <text evidence="6">The sequence shown here is derived from an EMBL/GenBank/DDBJ whole genome shotgun (WGS) entry which is preliminary data.</text>
</comment>
<evidence type="ECO:0000256" key="1">
    <source>
        <dbReference type="ARBA" id="ARBA00007749"/>
    </source>
</evidence>
<feature type="domain" description="Metallo-beta-lactamase" evidence="5">
    <location>
        <begin position="61"/>
        <end position="236"/>
    </location>
</feature>
<keyword evidence="3 6" id="KW-0378">Hydrolase</keyword>
<dbReference type="PANTHER" id="PTHR42978">
    <property type="entry name" value="QUORUM-QUENCHING LACTONASE YTNP-RELATED-RELATED"/>
    <property type="match status" value="1"/>
</dbReference>
<reference evidence="6 7" key="1">
    <citation type="submission" date="2019-03" db="EMBL/GenBank/DDBJ databases">
        <title>Single cell metagenomics reveals metabolic interactions within the superorganism composed of flagellate Streblomastix strix and complex community of Bacteroidetes bacteria on its surface.</title>
        <authorList>
            <person name="Treitli S.C."/>
            <person name="Kolisko M."/>
            <person name="Husnik F."/>
            <person name="Keeling P."/>
            <person name="Hampl V."/>
        </authorList>
    </citation>
    <scope>NUCLEOTIDE SEQUENCE [LARGE SCALE GENOMIC DNA]</scope>
    <source>
        <strain evidence="6">ST1C</strain>
    </source>
</reference>
<dbReference type="Gene3D" id="3.60.15.10">
    <property type="entry name" value="Ribonuclease Z/Hydroxyacylglutathione hydrolase-like"/>
    <property type="match status" value="1"/>
</dbReference>
<accession>A0A5J4UP45</accession>
<dbReference type="InterPro" id="IPR001279">
    <property type="entry name" value="Metallo-B-lactamas"/>
</dbReference>
<evidence type="ECO:0000256" key="3">
    <source>
        <dbReference type="ARBA" id="ARBA00022801"/>
    </source>
</evidence>